<dbReference type="AlphaFoldDB" id="A0A0F9H624"/>
<comment type="caution">
    <text evidence="1">The sequence shown here is derived from an EMBL/GenBank/DDBJ whole genome shotgun (WGS) entry which is preliminary data.</text>
</comment>
<dbReference type="EMBL" id="LAZR01015970">
    <property type="protein sequence ID" value="KKM06534.1"/>
    <property type="molecule type" value="Genomic_DNA"/>
</dbReference>
<evidence type="ECO:0000313" key="1">
    <source>
        <dbReference type="EMBL" id="KKM06534.1"/>
    </source>
</evidence>
<accession>A0A0F9H624</accession>
<reference evidence="1" key="1">
    <citation type="journal article" date="2015" name="Nature">
        <title>Complex archaea that bridge the gap between prokaryotes and eukaryotes.</title>
        <authorList>
            <person name="Spang A."/>
            <person name="Saw J.H."/>
            <person name="Jorgensen S.L."/>
            <person name="Zaremba-Niedzwiedzka K."/>
            <person name="Martijn J."/>
            <person name="Lind A.E."/>
            <person name="van Eijk R."/>
            <person name="Schleper C."/>
            <person name="Guy L."/>
            <person name="Ettema T.J."/>
        </authorList>
    </citation>
    <scope>NUCLEOTIDE SEQUENCE</scope>
</reference>
<name>A0A0F9H624_9ZZZZ</name>
<proteinExistence type="predicted"/>
<gene>
    <name evidence="1" type="ORF">LCGC14_1743010</name>
</gene>
<organism evidence="1">
    <name type="scientific">marine sediment metagenome</name>
    <dbReference type="NCBI Taxonomy" id="412755"/>
    <lineage>
        <taxon>unclassified sequences</taxon>
        <taxon>metagenomes</taxon>
        <taxon>ecological metagenomes</taxon>
    </lineage>
</organism>
<sequence>MSTSSEVLKRMREALDLAEVAKDTMIFTATITGDREDIAAFLRSIACTLENTEETNCLSSNGEWDIGPLTLEYLAPSWL</sequence>
<protein>
    <submittedName>
        <fullName evidence="1">Uncharacterized protein</fullName>
    </submittedName>
</protein>